<feature type="transmembrane region" description="Helical" evidence="7">
    <location>
        <begin position="313"/>
        <end position="346"/>
    </location>
</feature>
<comment type="subcellular location">
    <subcellularLocation>
        <location evidence="1">Cell membrane</location>
        <topology evidence="1">Multi-pass membrane protein</topology>
    </subcellularLocation>
</comment>
<feature type="transmembrane region" description="Helical" evidence="7">
    <location>
        <begin position="857"/>
        <end position="881"/>
    </location>
</feature>
<dbReference type="Proteomes" id="UP001165663">
    <property type="component" value="Unassembled WGS sequence"/>
</dbReference>
<keyword evidence="11" id="KW-1185">Reference proteome</keyword>
<evidence type="ECO:0000313" key="11">
    <source>
        <dbReference type="Proteomes" id="UP001064782"/>
    </source>
</evidence>
<feature type="transmembrane region" description="Helical" evidence="7">
    <location>
        <begin position="789"/>
        <end position="810"/>
    </location>
</feature>
<name>A0A9P3UVI2_9MYCO</name>
<comment type="similarity">
    <text evidence="2">Belongs to the resistance-nodulation-cell division (RND) (TC 2.A.6) family. MmpL subfamily.</text>
</comment>
<accession>A0A9P3UVI2</accession>
<keyword evidence="3" id="KW-1003">Cell membrane</keyword>
<dbReference type="Proteomes" id="UP001064782">
    <property type="component" value="Unassembled WGS sequence"/>
</dbReference>
<feature type="domain" description="Membrane transport protein MMPL" evidence="8">
    <location>
        <begin position="43"/>
        <end position="374"/>
    </location>
</feature>
<evidence type="ECO:0000313" key="9">
    <source>
        <dbReference type="EMBL" id="GLB81154.1"/>
    </source>
</evidence>
<feature type="transmembrane region" description="Helical" evidence="7">
    <location>
        <begin position="367"/>
        <end position="389"/>
    </location>
</feature>
<sequence>MISRFIYRFALLIVGVWALLAVAGNALTPPLERVVADEDEPFVPSGTSTALAVQRSAAAFSQVPTDNIAYLVLARNAIIDGHDREFYNHLITALRADSAHVLELTDWLRVPATADAATSDDQHVVLARMRLAGMVGTTEAVDSINAARGIVAQLHPPEGLRVYITGAGATVMDEFEAIDRQTQVILAMTFAVLLILLLIVYRSLITAMVPLVSVFVALSLCKPVVTDLASKELISISLFSLSVSVAVAVGAGTSFAMFLIGRYHERLRQGFAPAAALADAYRGVAPTIVGSALIVVAPLGALAWLSLARISMFASTGILCAIGVLATALSALTLTPALVALASRAGLVRPPQRKGLRRRWRRVGTQVARWPAPILVSSGILILILMIALPGVPIGWDETRTTSAKSESRRGYDVVDRHFPPNQLFPDVVTIETDHDIRTPAGLTALEQVTSAIMGISGVRMVQSASHPAGMVSKQAALTATAGNVGDRIDEFSDRLSARDATFANLDSGLSDLFNGLDLMQSGTLAGSYAIGGVSLAVHITQQAVSKIRARSGDVSEIFDPLRSFVRTITDCRRTPVCSAAQEATQWSATVVSDSTKLVDAAEQLAKAVADAATSSGLAGAAAVISAAGGQMAEIRARGSGLREVLNNVRPVPTQELPAYLHSLMSVSQGSPGVNLYASRTILIDPTMRPALDEFFSQNGHATRLYVYGNGHEWGDEGAIRARAISAAVADATKDGALKPATVELTGVGPVTRDLQDIIGGDLALLAVLTLGVILVISAALLRSPIAGLVVLGTIAASYVCALGASVLFWHRLLHHELHWSVPPIAFVSMIGVASGGNLLFALRIREGLAAGMRTSLIRAYAATGGVVTAGGIVVGIATIALSASRVLNVAQIGFTVGVGLLLNALVMRAFVLPAMMVVLDRWLWWPRRSAADEAELEPVTA</sequence>
<proteinExistence type="inferred from homology"/>
<dbReference type="PANTHER" id="PTHR33406:SF6">
    <property type="entry name" value="MEMBRANE PROTEIN YDGH-RELATED"/>
    <property type="match status" value="1"/>
</dbReference>
<evidence type="ECO:0000313" key="10">
    <source>
        <dbReference type="EMBL" id="GLD28248.1"/>
    </source>
</evidence>
<feature type="transmembrane region" description="Helical" evidence="7">
    <location>
        <begin position="184"/>
        <end position="201"/>
    </location>
</feature>
<comment type="caution">
    <text evidence="10">The sequence shown here is derived from an EMBL/GenBank/DDBJ whole genome shotgun (WGS) entry which is preliminary data.</text>
</comment>
<dbReference type="GO" id="GO:0005886">
    <property type="term" value="C:plasma membrane"/>
    <property type="evidence" value="ECO:0007669"/>
    <property type="project" value="UniProtKB-SubCell"/>
</dbReference>
<keyword evidence="6 7" id="KW-0472">Membrane</keyword>
<feature type="transmembrane region" description="Helical" evidence="7">
    <location>
        <begin position="763"/>
        <end position="782"/>
    </location>
</feature>
<evidence type="ECO:0000256" key="2">
    <source>
        <dbReference type="ARBA" id="ARBA00010157"/>
    </source>
</evidence>
<evidence type="ECO:0000256" key="1">
    <source>
        <dbReference type="ARBA" id="ARBA00004651"/>
    </source>
</evidence>
<dbReference type="GeneID" id="83627591"/>
<dbReference type="NCBIfam" id="TIGR00833">
    <property type="entry name" value="actII"/>
    <property type="match status" value="1"/>
</dbReference>
<dbReference type="Pfam" id="PF03176">
    <property type="entry name" value="MMPL"/>
    <property type="match status" value="2"/>
</dbReference>
<dbReference type="PANTHER" id="PTHR33406">
    <property type="entry name" value="MEMBRANE PROTEIN MJ1562-RELATED"/>
    <property type="match status" value="1"/>
</dbReference>
<dbReference type="InterPro" id="IPR004869">
    <property type="entry name" value="MMPL_dom"/>
</dbReference>
<dbReference type="RefSeq" id="WP_238304478.1">
    <property type="nucleotide sequence ID" value="NZ_BRXE01000002.1"/>
</dbReference>
<evidence type="ECO:0000256" key="4">
    <source>
        <dbReference type="ARBA" id="ARBA00022692"/>
    </source>
</evidence>
<feature type="domain" description="Membrane transport protein MMPL" evidence="8">
    <location>
        <begin position="597"/>
        <end position="931"/>
    </location>
</feature>
<dbReference type="InterPro" id="IPR004707">
    <property type="entry name" value="MmpL_fam"/>
</dbReference>
<evidence type="ECO:0000256" key="5">
    <source>
        <dbReference type="ARBA" id="ARBA00022989"/>
    </source>
</evidence>
<dbReference type="EMBL" id="BRZI01000001">
    <property type="protein sequence ID" value="GLD28248.1"/>
    <property type="molecule type" value="Genomic_DNA"/>
</dbReference>
<dbReference type="AlphaFoldDB" id="A0A9P3UVI2"/>
<reference evidence="10" key="1">
    <citation type="submission" date="2022-08" db="EMBL/GenBank/DDBJ databases">
        <title>Mycobacterium kiyosense sp. nov., scotochromogenic slow-glowing species isolated from respiratory specimens.</title>
        <authorList>
            <person name="Fukano H."/>
            <person name="Kazumi Y."/>
            <person name="Sakagami N."/>
            <person name="Ato M."/>
            <person name="Mitarai S."/>
            <person name="Hoshino Y."/>
        </authorList>
    </citation>
    <scope>NUCLEOTIDE SEQUENCE</scope>
    <source>
        <strain evidence="10">1413</strain>
        <strain evidence="9">SRL2020-028</strain>
    </source>
</reference>
<evidence type="ECO:0000256" key="3">
    <source>
        <dbReference type="ARBA" id="ARBA00022475"/>
    </source>
</evidence>
<organism evidence="10 11">
    <name type="scientific">Mycobacterium kiyosense</name>
    <dbReference type="NCBI Taxonomy" id="2871094"/>
    <lineage>
        <taxon>Bacteria</taxon>
        <taxon>Bacillati</taxon>
        <taxon>Actinomycetota</taxon>
        <taxon>Actinomycetes</taxon>
        <taxon>Mycobacteriales</taxon>
        <taxon>Mycobacteriaceae</taxon>
        <taxon>Mycobacterium</taxon>
    </lineage>
</organism>
<dbReference type="EMBL" id="BRXE01000002">
    <property type="protein sequence ID" value="GLB81154.1"/>
    <property type="molecule type" value="Genomic_DNA"/>
</dbReference>
<feature type="transmembrane region" description="Helical" evidence="7">
    <location>
        <begin position="281"/>
        <end position="307"/>
    </location>
</feature>
<evidence type="ECO:0000256" key="6">
    <source>
        <dbReference type="ARBA" id="ARBA00023136"/>
    </source>
</evidence>
<evidence type="ECO:0000256" key="7">
    <source>
        <dbReference type="SAM" id="Phobius"/>
    </source>
</evidence>
<protein>
    <submittedName>
        <fullName evidence="10">Transporter</fullName>
    </submittedName>
</protein>
<dbReference type="SUPFAM" id="SSF82866">
    <property type="entry name" value="Multidrug efflux transporter AcrB transmembrane domain"/>
    <property type="match status" value="2"/>
</dbReference>
<feature type="transmembrane region" description="Helical" evidence="7">
    <location>
        <begin position="893"/>
        <end position="920"/>
    </location>
</feature>
<dbReference type="Gene3D" id="1.20.1640.10">
    <property type="entry name" value="Multidrug efflux transporter AcrB transmembrane domain"/>
    <property type="match status" value="2"/>
</dbReference>
<evidence type="ECO:0000259" key="8">
    <source>
        <dbReference type="Pfam" id="PF03176"/>
    </source>
</evidence>
<feature type="transmembrane region" description="Helical" evidence="7">
    <location>
        <begin position="822"/>
        <end position="845"/>
    </location>
</feature>
<keyword evidence="5 7" id="KW-1133">Transmembrane helix</keyword>
<keyword evidence="4 7" id="KW-0812">Transmembrane</keyword>
<feature type="transmembrane region" description="Helical" evidence="7">
    <location>
        <begin position="237"/>
        <end position="260"/>
    </location>
</feature>
<gene>
    <name evidence="10" type="primary">mmpL14</name>
    <name evidence="10" type="ORF">Mkiyose1413_01310</name>
    <name evidence="9" type="ORF">SRL2020028_04100</name>
</gene>
<dbReference type="InterPro" id="IPR050545">
    <property type="entry name" value="Mycobact_MmpL"/>
</dbReference>